<dbReference type="PANTHER" id="PTHR11679">
    <property type="entry name" value="VESICLE PROTEIN SORTING-ASSOCIATED"/>
    <property type="match status" value="1"/>
</dbReference>
<dbReference type="OrthoDB" id="2228at2759"/>
<dbReference type="InterPro" id="IPR043127">
    <property type="entry name" value="Sec-1-like_dom3a"/>
</dbReference>
<dbReference type="InParanoid" id="G0QV08"/>
<comment type="similarity">
    <text evidence="1">Belongs to the STXBP/unc-18/SEC1 family.</text>
</comment>
<dbReference type="GO" id="GO:0016192">
    <property type="term" value="P:vesicle-mediated transport"/>
    <property type="evidence" value="ECO:0007669"/>
    <property type="project" value="InterPro"/>
</dbReference>
<name>G0QV08_ICHMU</name>
<organism evidence="2 3">
    <name type="scientific">Ichthyophthirius multifiliis</name>
    <name type="common">White spot disease agent</name>
    <name type="synonym">Ich</name>
    <dbReference type="NCBI Taxonomy" id="5932"/>
    <lineage>
        <taxon>Eukaryota</taxon>
        <taxon>Sar</taxon>
        <taxon>Alveolata</taxon>
        <taxon>Ciliophora</taxon>
        <taxon>Intramacronucleata</taxon>
        <taxon>Oligohymenophorea</taxon>
        <taxon>Hymenostomatida</taxon>
        <taxon>Ophryoglenina</taxon>
        <taxon>Ichthyophthirius</taxon>
    </lineage>
</organism>
<dbReference type="Pfam" id="PF00995">
    <property type="entry name" value="Sec1"/>
    <property type="match status" value="1"/>
</dbReference>
<dbReference type="SUPFAM" id="SSF56815">
    <property type="entry name" value="Sec1/munc18-like (SM) proteins"/>
    <property type="match status" value="1"/>
</dbReference>
<sequence>MDILIEKSSEKLTTIFPGLLRFKNYQESGNVHLIIFDRKADPITPLLYDFYYQSIIYDLLDIDNDTNIVEYKINKKNDQQETKKAQISDEGDEVFIKYRYKHIAESLEGIPNDFQNLVNTNSTAQMGKCNAEDLDLDKMQQIIKDMPQYNELLATGIDDSGKKLQSQKIVKQLKEILEKREISGIDKLRVALSAYIAIDLCEADRKTIISCFTDQEGKALLNLSWFGITFTDSKKNKNVSEIRKLDEKILKRIIRR</sequence>
<evidence type="ECO:0000313" key="2">
    <source>
        <dbReference type="EMBL" id="EGR30950.1"/>
    </source>
</evidence>
<accession>G0QV08</accession>
<dbReference type="RefSeq" id="XP_004032537.1">
    <property type="nucleotide sequence ID" value="XM_004032489.1"/>
</dbReference>
<gene>
    <name evidence="2" type="ORF">IMG5_120560</name>
</gene>
<dbReference type="Gene3D" id="3.40.50.1910">
    <property type="match status" value="1"/>
</dbReference>
<proteinExistence type="inferred from homology"/>
<dbReference type="GeneID" id="14907075"/>
<dbReference type="InterPro" id="IPR001619">
    <property type="entry name" value="Sec1-like"/>
</dbReference>
<evidence type="ECO:0000313" key="3">
    <source>
        <dbReference type="Proteomes" id="UP000008983"/>
    </source>
</evidence>
<dbReference type="STRING" id="857967.G0QV08"/>
<dbReference type="eggNOG" id="KOG1300">
    <property type="taxonomic scope" value="Eukaryota"/>
</dbReference>
<reference evidence="2 3" key="1">
    <citation type="submission" date="2011-07" db="EMBL/GenBank/DDBJ databases">
        <authorList>
            <person name="Coyne R."/>
            <person name="Brami D."/>
            <person name="Johnson J."/>
            <person name="Hostetler J."/>
            <person name="Hannick L."/>
            <person name="Clark T."/>
            <person name="Cassidy-Hanley D."/>
            <person name="Inman J."/>
        </authorList>
    </citation>
    <scope>NUCLEOTIDE SEQUENCE [LARGE SCALE GENOMIC DNA]</scope>
    <source>
        <strain evidence="2 3">G5</strain>
    </source>
</reference>
<dbReference type="Proteomes" id="UP000008983">
    <property type="component" value="Unassembled WGS sequence"/>
</dbReference>
<dbReference type="InterPro" id="IPR027482">
    <property type="entry name" value="Sec1-like_dom2"/>
</dbReference>
<dbReference type="EMBL" id="GL983928">
    <property type="protein sequence ID" value="EGR30950.1"/>
    <property type="molecule type" value="Genomic_DNA"/>
</dbReference>
<protein>
    <submittedName>
        <fullName evidence="2">Sec1 family protein, putative</fullName>
    </submittedName>
</protein>
<evidence type="ECO:0000256" key="1">
    <source>
        <dbReference type="ARBA" id="ARBA00009884"/>
    </source>
</evidence>
<dbReference type="Gene3D" id="3.90.830.10">
    <property type="entry name" value="Syntaxin Binding Protein 1, Chain A, domain 2"/>
    <property type="match status" value="1"/>
</dbReference>
<keyword evidence="3" id="KW-1185">Reference proteome</keyword>
<dbReference type="AlphaFoldDB" id="G0QV08"/>
<dbReference type="InterPro" id="IPR036045">
    <property type="entry name" value="Sec1-like_sf"/>
</dbReference>